<dbReference type="EMBL" id="JBHTGL010000008">
    <property type="protein sequence ID" value="MFD0626307.1"/>
    <property type="molecule type" value="Genomic_DNA"/>
</dbReference>
<feature type="region of interest" description="Disordered" evidence="1">
    <location>
        <begin position="1"/>
        <end position="56"/>
    </location>
</feature>
<keyword evidence="4" id="KW-1185">Reference proteome</keyword>
<proteinExistence type="predicted"/>
<keyword evidence="2" id="KW-0812">Transmembrane</keyword>
<feature type="transmembrane region" description="Helical" evidence="2">
    <location>
        <begin position="302"/>
        <end position="322"/>
    </location>
</feature>
<feature type="transmembrane region" description="Helical" evidence="2">
    <location>
        <begin position="437"/>
        <end position="458"/>
    </location>
</feature>
<evidence type="ECO:0000313" key="4">
    <source>
        <dbReference type="Proteomes" id="UP001596915"/>
    </source>
</evidence>
<evidence type="ECO:0000256" key="1">
    <source>
        <dbReference type="SAM" id="MobiDB-lite"/>
    </source>
</evidence>
<feature type="region of interest" description="Disordered" evidence="1">
    <location>
        <begin position="489"/>
        <end position="510"/>
    </location>
</feature>
<feature type="transmembrane region" description="Helical" evidence="2">
    <location>
        <begin position="337"/>
        <end position="357"/>
    </location>
</feature>
<evidence type="ECO:0000313" key="3">
    <source>
        <dbReference type="EMBL" id="MFD0626307.1"/>
    </source>
</evidence>
<feature type="transmembrane region" description="Helical" evidence="2">
    <location>
        <begin position="369"/>
        <end position="390"/>
    </location>
</feature>
<organism evidence="3 4">
    <name type="scientific">Streptomyces sanglieri</name>
    <dbReference type="NCBI Taxonomy" id="193460"/>
    <lineage>
        <taxon>Bacteria</taxon>
        <taxon>Bacillati</taxon>
        <taxon>Actinomycetota</taxon>
        <taxon>Actinomycetes</taxon>
        <taxon>Kitasatosporales</taxon>
        <taxon>Streptomycetaceae</taxon>
        <taxon>Streptomyces</taxon>
    </lineage>
</organism>
<accession>A0ABW2X0W9</accession>
<reference evidence="4" key="1">
    <citation type="journal article" date="2019" name="Int. J. Syst. Evol. Microbiol.">
        <title>The Global Catalogue of Microorganisms (GCM) 10K type strain sequencing project: providing services to taxonomists for standard genome sequencing and annotation.</title>
        <authorList>
            <consortium name="The Broad Institute Genomics Platform"/>
            <consortium name="The Broad Institute Genome Sequencing Center for Infectious Disease"/>
            <person name="Wu L."/>
            <person name="Ma J."/>
        </authorList>
    </citation>
    <scope>NUCLEOTIDE SEQUENCE [LARGE SCALE GENOMIC DNA]</scope>
    <source>
        <strain evidence="4">JCM 12607</strain>
    </source>
</reference>
<evidence type="ECO:0000256" key="2">
    <source>
        <dbReference type="SAM" id="Phobius"/>
    </source>
</evidence>
<name>A0ABW2X0W9_9ACTN</name>
<dbReference type="Proteomes" id="UP001596915">
    <property type="component" value="Unassembled WGS sequence"/>
</dbReference>
<feature type="compositionally biased region" description="Basic and acidic residues" evidence="1">
    <location>
        <begin position="31"/>
        <end position="44"/>
    </location>
</feature>
<sequence length="566" mass="61491">MSTTTTGSDPGEPRRRRLRAPGPLRAGTGRRGADRRAAEPEAGPRRRPLVLTDRQQRRLIEGARKRGAGAVVGRGRFAVRGRAARSGALDPWVLGSSGRVPYFAELASVRDMLQEQLWEQAADVEEAELLRDDRARSDVEAAEVESRLRDELLREADGQVRSSWRQLNRLAARAVRWERFRDSVRERVELRWIQARFPDAEAGGDSGALSRPDGAPPGGRAGQDPDGRRGPAPVPGDGPDGGPADDDWQSIDPTGEPDTDRPPAGRGSAPGEEPEPQPLGGLVPPPDPGWEGMPERPGMPAWLTWAMLLAIAAVEVPIYWIAFQPFHGKGSKGSDVLSGTLAISTAVLMVLLPHLAGRTVRSRAATGSIKAAALPALALMGVWGFSSWALGDLRARLVLQHPDAVDGSQSVRGFNGAESLDVQRTLADNLHLTQGTVTWMFVALLFLSGGIGFLLGLLREHPYVDAYRAALERRANRFRQREEARVAGDRARSLARTAQERSTQRREAVDARVRATDNLYEAAAHAFLEGAMERSSDPAVTEAAMKLSATWPLLPRRPRPPVRPGP</sequence>
<feature type="region of interest" description="Disordered" evidence="1">
    <location>
        <begin position="200"/>
        <end position="295"/>
    </location>
</feature>
<keyword evidence="2" id="KW-1133">Transmembrane helix</keyword>
<comment type="caution">
    <text evidence="3">The sequence shown here is derived from an EMBL/GenBank/DDBJ whole genome shotgun (WGS) entry which is preliminary data.</text>
</comment>
<protein>
    <submittedName>
        <fullName evidence="3">Proline-rich domain-containing protein</fullName>
    </submittedName>
</protein>
<keyword evidence="2" id="KW-0472">Membrane</keyword>
<gene>
    <name evidence="3" type="ORF">ACFQ2K_29945</name>
</gene>